<reference evidence="14" key="1">
    <citation type="submission" date="2015-09" db="EMBL/GenBank/DDBJ databases">
        <authorList>
            <person name="Sai Rama Sridatta P."/>
        </authorList>
    </citation>
    <scope>NUCLEOTIDE SEQUENCE [LARGE SCALE GENOMIC DNA]</scope>
</reference>
<sequence>LQFLKINLEVVKDAFWDYVAKATLTAEDSLNLNLINTPYDNRNLLISQSADTVNQYVVALRTQVAPLTQDFMTQFTQEAERLKAMDPETLKAVLLQKSQELKAQLDKSVNQLQAQMVPYTEEMKQKMEQSLEEFQSSMIPLAQSFETQLTQKTQEIQQNLAPLGEELKAKLDASAQDLQAQLAVLWESFTKKTQ</sequence>
<comment type="similarity">
    <text evidence="2">Belongs to the apolipoprotein A1/A4/E family.</text>
</comment>
<dbReference type="GO" id="GO:0034364">
    <property type="term" value="C:high-density lipoprotein particle"/>
    <property type="evidence" value="ECO:0007669"/>
    <property type="project" value="TreeGrafter"/>
</dbReference>
<dbReference type="GO" id="GO:0005543">
    <property type="term" value="F:phospholipid binding"/>
    <property type="evidence" value="ECO:0007669"/>
    <property type="project" value="TreeGrafter"/>
</dbReference>
<dbReference type="GO" id="GO:0042157">
    <property type="term" value="P:lipoprotein metabolic process"/>
    <property type="evidence" value="ECO:0007669"/>
    <property type="project" value="InterPro"/>
</dbReference>
<dbReference type="GO" id="GO:0033344">
    <property type="term" value="P:cholesterol efflux"/>
    <property type="evidence" value="ECO:0007669"/>
    <property type="project" value="TreeGrafter"/>
</dbReference>
<dbReference type="GO" id="GO:0034361">
    <property type="term" value="C:very-low-density lipoprotein particle"/>
    <property type="evidence" value="ECO:0007669"/>
    <property type="project" value="TreeGrafter"/>
</dbReference>
<dbReference type="GO" id="GO:0033700">
    <property type="term" value="P:phospholipid efflux"/>
    <property type="evidence" value="ECO:0007669"/>
    <property type="project" value="TreeGrafter"/>
</dbReference>
<organism evidence="13 14">
    <name type="scientific">Lates calcarifer</name>
    <name type="common">Barramundi</name>
    <name type="synonym">Holocentrus calcarifer</name>
    <dbReference type="NCBI Taxonomy" id="8187"/>
    <lineage>
        <taxon>Eukaryota</taxon>
        <taxon>Metazoa</taxon>
        <taxon>Chordata</taxon>
        <taxon>Craniata</taxon>
        <taxon>Vertebrata</taxon>
        <taxon>Euteleostomi</taxon>
        <taxon>Actinopterygii</taxon>
        <taxon>Neopterygii</taxon>
        <taxon>Teleostei</taxon>
        <taxon>Neoteleostei</taxon>
        <taxon>Acanthomorphata</taxon>
        <taxon>Carangaria</taxon>
        <taxon>Carangaria incertae sedis</taxon>
        <taxon>Centropomidae</taxon>
        <taxon>Lates</taxon>
    </lineage>
</organism>
<dbReference type="Gene3D" id="1.20.5.20">
    <property type="match status" value="1"/>
</dbReference>
<evidence type="ECO:0000256" key="10">
    <source>
        <dbReference type="ARBA" id="ARBA00037735"/>
    </source>
</evidence>
<evidence type="ECO:0000256" key="1">
    <source>
        <dbReference type="ARBA" id="ARBA00004613"/>
    </source>
</evidence>
<keyword evidence="5" id="KW-0162">Chylomicron</keyword>
<proteinExistence type="inferred from homology"/>
<keyword evidence="14" id="KW-1185">Reference proteome</keyword>
<comment type="subcellular location">
    <subcellularLocation>
        <location evidence="1">Secreted</location>
    </subcellularLocation>
</comment>
<evidence type="ECO:0000256" key="9">
    <source>
        <dbReference type="ARBA" id="ARBA00023055"/>
    </source>
</evidence>
<evidence type="ECO:0000256" key="8">
    <source>
        <dbReference type="ARBA" id="ARBA00022737"/>
    </source>
</evidence>
<evidence type="ECO:0000256" key="2">
    <source>
        <dbReference type="ARBA" id="ARBA00008788"/>
    </source>
</evidence>
<dbReference type="Gene3D" id="6.10.250.2890">
    <property type="match status" value="1"/>
</dbReference>
<dbReference type="GeneTree" id="ENSGT00950000182929"/>
<name>A0A4W6EH27_LATCA</name>
<protein>
    <recommendedName>
        <fullName evidence="11">Apolipoprotein A-IV</fullName>
    </recommendedName>
    <alternativeName>
        <fullName evidence="12">Apolipoprotein A4</fullName>
    </alternativeName>
</protein>
<dbReference type="GO" id="GO:0042627">
    <property type="term" value="C:chylomicron"/>
    <property type="evidence" value="ECO:0007669"/>
    <property type="project" value="UniProtKB-KW"/>
</dbReference>
<dbReference type="Proteomes" id="UP000314980">
    <property type="component" value="Unassembled WGS sequence"/>
</dbReference>
<keyword evidence="6" id="KW-0964">Secreted</keyword>
<evidence type="ECO:0000313" key="14">
    <source>
        <dbReference type="Proteomes" id="UP000314980"/>
    </source>
</evidence>
<accession>A0A4W6EH27</accession>
<evidence type="ECO:0000256" key="12">
    <source>
        <dbReference type="ARBA" id="ARBA00042591"/>
    </source>
</evidence>
<dbReference type="InterPro" id="IPR050163">
    <property type="entry name" value="Apolipoprotein_A1/A4/E"/>
</dbReference>
<dbReference type="GO" id="GO:1903561">
    <property type="term" value="C:extracellular vesicle"/>
    <property type="evidence" value="ECO:0007669"/>
    <property type="project" value="TreeGrafter"/>
</dbReference>
<comment type="function">
    <text evidence="10">May have a role in chylomicrons and VLDL secretion and catabolism. Required for efficient activation of lipoprotein lipase by ApoC-II; potent activator of LCAT. Apoa-IV is a major component of HDL and chylomicrons.</text>
</comment>
<dbReference type="GO" id="GO:0060228">
    <property type="term" value="F:phosphatidylcholine-sterol O-acyltransferase activator activity"/>
    <property type="evidence" value="ECO:0007669"/>
    <property type="project" value="TreeGrafter"/>
</dbReference>
<evidence type="ECO:0000256" key="7">
    <source>
        <dbReference type="ARBA" id="ARBA00022729"/>
    </source>
</evidence>
<comment type="subunit">
    <text evidence="3">Homodimer.</text>
</comment>
<dbReference type="Gene3D" id="1.20.120.20">
    <property type="entry name" value="Apolipoprotein"/>
    <property type="match status" value="1"/>
</dbReference>
<evidence type="ECO:0000256" key="6">
    <source>
        <dbReference type="ARBA" id="ARBA00022525"/>
    </source>
</evidence>
<keyword evidence="9" id="KW-0445">Lipid transport</keyword>
<dbReference type="GO" id="GO:0034362">
    <property type="term" value="C:low-density lipoprotein particle"/>
    <property type="evidence" value="ECO:0007669"/>
    <property type="project" value="TreeGrafter"/>
</dbReference>
<evidence type="ECO:0000256" key="4">
    <source>
        <dbReference type="ARBA" id="ARBA00022448"/>
    </source>
</evidence>
<reference evidence="13" key="2">
    <citation type="submission" date="2025-08" db="UniProtKB">
        <authorList>
            <consortium name="Ensembl"/>
        </authorList>
    </citation>
    <scope>IDENTIFICATION</scope>
</reference>
<dbReference type="Pfam" id="PF01442">
    <property type="entry name" value="Apolipoprotein"/>
    <property type="match status" value="2"/>
</dbReference>
<dbReference type="PANTHER" id="PTHR18976:SF1">
    <property type="entry name" value="APOLIPOPROTEIN A-IV"/>
    <property type="match status" value="1"/>
</dbReference>
<evidence type="ECO:0000256" key="11">
    <source>
        <dbReference type="ARBA" id="ARBA00041197"/>
    </source>
</evidence>
<dbReference type="InterPro" id="IPR000074">
    <property type="entry name" value="ApoA_E"/>
</dbReference>
<keyword evidence="4" id="KW-0813">Transport</keyword>
<reference evidence="13" key="3">
    <citation type="submission" date="2025-09" db="UniProtKB">
        <authorList>
            <consortium name="Ensembl"/>
        </authorList>
    </citation>
    <scope>IDENTIFICATION</scope>
</reference>
<dbReference type="GO" id="GO:0120020">
    <property type="term" value="F:cholesterol transfer activity"/>
    <property type="evidence" value="ECO:0007669"/>
    <property type="project" value="TreeGrafter"/>
</dbReference>
<evidence type="ECO:0000313" key="13">
    <source>
        <dbReference type="Ensembl" id="ENSLCAP00010037007.1"/>
    </source>
</evidence>
<dbReference type="SUPFAM" id="SSF58113">
    <property type="entry name" value="Apolipoprotein A-I"/>
    <property type="match status" value="1"/>
</dbReference>
<keyword evidence="8" id="KW-0677">Repeat</keyword>
<keyword evidence="7" id="KW-0732">Signal</keyword>
<dbReference type="GO" id="GO:0008203">
    <property type="term" value="P:cholesterol metabolic process"/>
    <property type="evidence" value="ECO:0007669"/>
    <property type="project" value="TreeGrafter"/>
</dbReference>
<evidence type="ECO:0000256" key="5">
    <source>
        <dbReference type="ARBA" id="ARBA00022513"/>
    </source>
</evidence>
<dbReference type="Ensembl" id="ENSLCAT00010037876.1">
    <property type="protein sequence ID" value="ENSLCAP00010037007.1"/>
    <property type="gene ID" value="ENSLCAG00010017312.1"/>
</dbReference>
<dbReference type="GO" id="GO:0055090">
    <property type="term" value="P:acylglycerol homeostasis"/>
    <property type="evidence" value="ECO:0007669"/>
    <property type="project" value="TreeGrafter"/>
</dbReference>
<evidence type="ECO:0000256" key="3">
    <source>
        <dbReference type="ARBA" id="ARBA00011738"/>
    </source>
</evidence>
<dbReference type="AlphaFoldDB" id="A0A4W6EH27"/>
<dbReference type="PANTHER" id="PTHR18976">
    <property type="entry name" value="APOLIPOPROTEIN"/>
    <property type="match status" value="1"/>
</dbReference>